<sequence length="74" mass="8229">MKRKFCMHLFTLGNTKTSPVSPNDSSNQANLKMKVLDDNAKVEHEVDKTTDASTTDAAATPQIRFSCKEKIDDI</sequence>
<name>A0ABR2FCW0_9ROSI</name>
<dbReference type="Proteomes" id="UP001472677">
    <property type="component" value="Unassembled WGS sequence"/>
</dbReference>
<organism evidence="1 2">
    <name type="scientific">Hibiscus sabdariffa</name>
    <name type="common">roselle</name>
    <dbReference type="NCBI Taxonomy" id="183260"/>
    <lineage>
        <taxon>Eukaryota</taxon>
        <taxon>Viridiplantae</taxon>
        <taxon>Streptophyta</taxon>
        <taxon>Embryophyta</taxon>
        <taxon>Tracheophyta</taxon>
        <taxon>Spermatophyta</taxon>
        <taxon>Magnoliopsida</taxon>
        <taxon>eudicotyledons</taxon>
        <taxon>Gunneridae</taxon>
        <taxon>Pentapetalae</taxon>
        <taxon>rosids</taxon>
        <taxon>malvids</taxon>
        <taxon>Malvales</taxon>
        <taxon>Malvaceae</taxon>
        <taxon>Malvoideae</taxon>
        <taxon>Hibiscus</taxon>
    </lineage>
</organism>
<dbReference type="EMBL" id="JBBPBM010000006">
    <property type="protein sequence ID" value="KAK8578740.1"/>
    <property type="molecule type" value="Genomic_DNA"/>
</dbReference>
<evidence type="ECO:0000313" key="1">
    <source>
        <dbReference type="EMBL" id="KAK8578740.1"/>
    </source>
</evidence>
<reference evidence="1 2" key="1">
    <citation type="journal article" date="2024" name="G3 (Bethesda)">
        <title>Genome assembly of Hibiscus sabdariffa L. provides insights into metabolisms of medicinal natural products.</title>
        <authorList>
            <person name="Kim T."/>
        </authorList>
    </citation>
    <scope>NUCLEOTIDE SEQUENCE [LARGE SCALE GENOMIC DNA]</scope>
    <source>
        <strain evidence="1">TK-2024</strain>
        <tissue evidence="1">Old leaves</tissue>
    </source>
</reference>
<comment type="caution">
    <text evidence="1">The sequence shown here is derived from an EMBL/GenBank/DDBJ whole genome shotgun (WGS) entry which is preliminary data.</text>
</comment>
<accession>A0ABR2FCW0</accession>
<protein>
    <submittedName>
        <fullName evidence="1">Uncharacterized protein</fullName>
    </submittedName>
</protein>
<proteinExistence type="predicted"/>
<gene>
    <name evidence="1" type="ORF">V6N12_069084</name>
</gene>
<evidence type="ECO:0000313" key="2">
    <source>
        <dbReference type="Proteomes" id="UP001472677"/>
    </source>
</evidence>
<keyword evidence="2" id="KW-1185">Reference proteome</keyword>